<dbReference type="InterPro" id="IPR032834">
    <property type="entry name" value="NatK-like_C"/>
</dbReference>
<dbReference type="InterPro" id="IPR036890">
    <property type="entry name" value="HATPase_C_sf"/>
</dbReference>
<dbReference type="AlphaFoldDB" id="A0A174DPX3"/>
<gene>
    <name evidence="3" type="ORF">ERS852491_01741</name>
</gene>
<dbReference type="GO" id="GO:0042802">
    <property type="term" value="F:identical protein binding"/>
    <property type="evidence" value="ECO:0007669"/>
    <property type="project" value="TreeGrafter"/>
</dbReference>
<dbReference type="Proteomes" id="UP000095544">
    <property type="component" value="Unassembled WGS sequence"/>
</dbReference>
<reference evidence="3 4" key="1">
    <citation type="submission" date="2015-09" db="EMBL/GenBank/DDBJ databases">
        <authorList>
            <consortium name="Pathogen Informatics"/>
        </authorList>
    </citation>
    <scope>NUCLEOTIDE SEQUENCE [LARGE SCALE GENOMIC DNA]</scope>
    <source>
        <strain evidence="3 4">2789STDY5834876</strain>
    </source>
</reference>
<feature type="transmembrane region" description="Helical" evidence="1">
    <location>
        <begin position="28"/>
        <end position="50"/>
    </location>
</feature>
<organism evidence="3 4">
    <name type="scientific">Faecalicatena contorta</name>
    <dbReference type="NCBI Taxonomy" id="39482"/>
    <lineage>
        <taxon>Bacteria</taxon>
        <taxon>Bacillati</taxon>
        <taxon>Bacillota</taxon>
        <taxon>Clostridia</taxon>
        <taxon>Lachnospirales</taxon>
        <taxon>Lachnospiraceae</taxon>
        <taxon>Faecalicatena</taxon>
    </lineage>
</organism>
<dbReference type="SUPFAM" id="SSF55874">
    <property type="entry name" value="ATPase domain of HSP90 chaperone/DNA topoisomerase II/histidine kinase"/>
    <property type="match status" value="1"/>
</dbReference>
<evidence type="ECO:0000313" key="4">
    <source>
        <dbReference type="Proteomes" id="UP000095544"/>
    </source>
</evidence>
<sequence>MVLYNIIRLTLVTSLIIYLISPDVERRLSFALAFTAAFFLPASVSIPTTYHGDWQIAAVSELFRFLFQLAVCYLFTGRGMYYFVKYMVHFILFNCIFSGFTTIEGLVLGNWRYFLQGMAFLENTLFPTLLSCIAFLCVFGILRLKLFDRVPYTVMKFLFAAVLLLDLAMGLFMRLTNGSLTVLASTIASGTILFIFLVVFVWYRQKQAFQLRKHYERILQEEYSFYQNIQIQKDAVHQLRHDLANHLQVLGNLSQSHLELEEQKYKQSLLQLFDSILTSFGKEASSADAKSGILRKIIPLLILSFLGFFILWEIFFPFMDHRYTVYEWTAFYWFFILFAVACVVVCFGAYLEYKRHRALQTLEGAQTFRKQWEDMMVMVENPPLEDSTLSAQELKPFTPQPVINTMLNAKYQYCLQNHISTNWHVYIPPECSLQSVEITGLLVNLIDNGIEACLRVPQDKRLLNICMQERANFWIVDVKNSKSPLEHPKQLDFISAKGDGHGLGLQIIRTIVNKYNGDIQSVDKGGCFLVTIMLDIQKQGTV</sequence>
<dbReference type="PANTHER" id="PTHR40448">
    <property type="entry name" value="TWO-COMPONENT SENSOR HISTIDINE KINASE"/>
    <property type="match status" value="1"/>
</dbReference>
<keyword evidence="1" id="KW-1133">Transmembrane helix</keyword>
<name>A0A174DPX3_9FIRM</name>
<feature type="transmembrane region" description="Helical" evidence="1">
    <location>
        <begin position="125"/>
        <end position="142"/>
    </location>
</feature>
<feature type="transmembrane region" description="Helical" evidence="1">
    <location>
        <begin position="154"/>
        <end position="173"/>
    </location>
</feature>
<proteinExistence type="predicted"/>
<feature type="transmembrane region" description="Helical" evidence="1">
    <location>
        <begin position="330"/>
        <end position="351"/>
    </location>
</feature>
<evidence type="ECO:0000259" key="2">
    <source>
        <dbReference type="Pfam" id="PF14501"/>
    </source>
</evidence>
<feature type="transmembrane region" description="Helical" evidence="1">
    <location>
        <begin position="297"/>
        <end position="318"/>
    </location>
</feature>
<dbReference type="RefSeq" id="WP_055152618.1">
    <property type="nucleotide sequence ID" value="NZ_CYZU01000013.1"/>
</dbReference>
<feature type="transmembrane region" description="Helical" evidence="1">
    <location>
        <begin position="91"/>
        <end position="113"/>
    </location>
</feature>
<dbReference type="CDD" id="cd16935">
    <property type="entry name" value="HATPase_AgrC-ComD-like"/>
    <property type="match status" value="1"/>
</dbReference>
<keyword evidence="1" id="KW-0472">Membrane</keyword>
<feature type="transmembrane region" description="Helical" evidence="1">
    <location>
        <begin position="62"/>
        <end position="84"/>
    </location>
</feature>
<keyword evidence="1" id="KW-0812">Transmembrane</keyword>
<dbReference type="PANTHER" id="PTHR40448:SF1">
    <property type="entry name" value="TWO-COMPONENT SENSOR HISTIDINE KINASE"/>
    <property type="match status" value="1"/>
</dbReference>
<dbReference type="Pfam" id="PF14501">
    <property type="entry name" value="HATPase_c_5"/>
    <property type="match status" value="1"/>
</dbReference>
<feature type="domain" description="Sensor histidine kinase NatK-like C-terminal" evidence="2">
    <location>
        <begin position="435"/>
        <end position="534"/>
    </location>
</feature>
<dbReference type="Gene3D" id="3.30.565.10">
    <property type="entry name" value="Histidine kinase-like ATPase, C-terminal domain"/>
    <property type="match status" value="1"/>
</dbReference>
<dbReference type="STRING" id="39482.ERS852491_01741"/>
<evidence type="ECO:0000256" key="1">
    <source>
        <dbReference type="SAM" id="Phobius"/>
    </source>
</evidence>
<feature type="transmembrane region" description="Helical" evidence="1">
    <location>
        <begin position="6"/>
        <end position="21"/>
    </location>
</feature>
<accession>A0A174DPX3</accession>
<protein>
    <submittedName>
        <fullName evidence="3">Predicted signal transduction protein with a C-terminal ATPase domain</fullName>
    </submittedName>
</protein>
<evidence type="ECO:0000313" key="3">
    <source>
        <dbReference type="EMBL" id="CUO27523.1"/>
    </source>
</evidence>
<dbReference type="EMBL" id="CYZU01000013">
    <property type="protein sequence ID" value="CUO27523.1"/>
    <property type="molecule type" value="Genomic_DNA"/>
</dbReference>
<dbReference type="OrthoDB" id="1976843at2"/>
<feature type="transmembrane region" description="Helical" evidence="1">
    <location>
        <begin position="179"/>
        <end position="203"/>
    </location>
</feature>